<evidence type="ECO:0000313" key="2">
    <source>
        <dbReference type="EMBL" id="KDQ61493.1"/>
    </source>
</evidence>
<accession>A0A067Q364</accession>
<feature type="domain" description="DUF6533" evidence="1">
    <location>
        <begin position="21"/>
        <end position="63"/>
    </location>
</feature>
<name>A0A067Q364_9AGAM</name>
<dbReference type="Pfam" id="PF20151">
    <property type="entry name" value="DUF6533"/>
    <property type="match status" value="1"/>
</dbReference>
<dbReference type="AlphaFoldDB" id="A0A067Q364"/>
<protein>
    <recommendedName>
        <fullName evidence="1">DUF6533 domain-containing protein</fullName>
    </recommendedName>
</protein>
<gene>
    <name evidence="2" type="ORF">JAAARDRAFT_30943</name>
</gene>
<dbReference type="InterPro" id="IPR045340">
    <property type="entry name" value="DUF6533"/>
</dbReference>
<dbReference type="STRING" id="933084.A0A067Q364"/>
<keyword evidence="3" id="KW-1185">Reference proteome</keyword>
<dbReference type="HOGENOM" id="CLU_2638405_0_0_1"/>
<dbReference type="EMBL" id="KL197712">
    <property type="protein sequence ID" value="KDQ61493.1"/>
    <property type="molecule type" value="Genomic_DNA"/>
</dbReference>
<dbReference type="OrthoDB" id="3354157at2759"/>
<evidence type="ECO:0000313" key="3">
    <source>
        <dbReference type="Proteomes" id="UP000027265"/>
    </source>
</evidence>
<reference evidence="3" key="1">
    <citation type="journal article" date="2014" name="Proc. Natl. Acad. Sci. U.S.A.">
        <title>Extensive sampling of basidiomycete genomes demonstrates inadequacy of the white-rot/brown-rot paradigm for wood decay fungi.</title>
        <authorList>
            <person name="Riley R."/>
            <person name="Salamov A.A."/>
            <person name="Brown D.W."/>
            <person name="Nagy L.G."/>
            <person name="Floudas D."/>
            <person name="Held B.W."/>
            <person name="Levasseur A."/>
            <person name="Lombard V."/>
            <person name="Morin E."/>
            <person name="Otillar R."/>
            <person name="Lindquist E.A."/>
            <person name="Sun H."/>
            <person name="LaButti K.M."/>
            <person name="Schmutz J."/>
            <person name="Jabbour D."/>
            <person name="Luo H."/>
            <person name="Baker S.E."/>
            <person name="Pisabarro A.G."/>
            <person name="Walton J.D."/>
            <person name="Blanchette R.A."/>
            <person name="Henrissat B."/>
            <person name="Martin F."/>
            <person name="Cullen D."/>
            <person name="Hibbett D.S."/>
            <person name="Grigoriev I.V."/>
        </authorList>
    </citation>
    <scope>NUCLEOTIDE SEQUENCE [LARGE SCALE GENOMIC DNA]</scope>
    <source>
        <strain evidence="3">MUCL 33604</strain>
    </source>
</reference>
<sequence>MADQLVALAAAVQDIRLMRVCQLAATFVALYDHALTIDLEVELIWKKRWSLAKILFAVNRYLGSAVLILETARQFSL</sequence>
<organism evidence="2 3">
    <name type="scientific">Jaapia argillacea MUCL 33604</name>
    <dbReference type="NCBI Taxonomy" id="933084"/>
    <lineage>
        <taxon>Eukaryota</taxon>
        <taxon>Fungi</taxon>
        <taxon>Dikarya</taxon>
        <taxon>Basidiomycota</taxon>
        <taxon>Agaricomycotina</taxon>
        <taxon>Agaricomycetes</taxon>
        <taxon>Agaricomycetidae</taxon>
        <taxon>Jaapiales</taxon>
        <taxon>Jaapiaceae</taxon>
        <taxon>Jaapia</taxon>
    </lineage>
</organism>
<proteinExistence type="predicted"/>
<evidence type="ECO:0000259" key="1">
    <source>
        <dbReference type="Pfam" id="PF20151"/>
    </source>
</evidence>
<dbReference type="InParanoid" id="A0A067Q364"/>
<dbReference type="Proteomes" id="UP000027265">
    <property type="component" value="Unassembled WGS sequence"/>
</dbReference>